<evidence type="ECO:0000313" key="3">
    <source>
        <dbReference type="Proteomes" id="UP001233999"/>
    </source>
</evidence>
<dbReference type="PANTHER" id="PTHR23406">
    <property type="entry name" value="MALIC ENZYME-RELATED"/>
    <property type="match status" value="1"/>
</dbReference>
<feature type="domain" description="Malic enzyme NAD-binding" evidence="1">
    <location>
        <begin position="1"/>
        <end position="123"/>
    </location>
</feature>
<reference evidence="2" key="1">
    <citation type="journal article" date="2023" name="IScience">
        <title>Live-bearing cockroach genome reveals convergent evolutionary mechanisms linked to viviparity in insects and beyond.</title>
        <authorList>
            <person name="Fouks B."/>
            <person name="Harrison M.C."/>
            <person name="Mikhailova A.A."/>
            <person name="Marchal E."/>
            <person name="English S."/>
            <person name="Carruthers M."/>
            <person name="Jennings E.C."/>
            <person name="Chiamaka E.L."/>
            <person name="Frigard R.A."/>
            <person name="Pippel M."/>
            <person name="Attardo G.M."/>
            <person name="Benoit J.B."/>
            <person name="Bornberg-Bauer E."/>
            <person name="Tobe S.S."/>
        </authorList>
    </citation>
    <scope>NUCLEOTIDE SEQUENCE</scope>
    <source>
        <strain evidence="2">Stay&amp;Tobe</strain>
    </source>
</reference>
<protein>
    <recommendedName>
        <fullName evidence="1">Malic enzyme NAD-binding domain-containing protein</fullName>
    </recommendedName>
</protein>
<dbReference type="SUPFAM" id="SSF51735">
    <property type="entry name" value="NAD(P)-binding Rossmann-fold domains"/>
    <property type="match status" value="1"/>
</dbReference>
<proteinExistence type="predicted"/>
<feature type="non-terminal residue" evidence="2">
    <location>
        <position position="1"/>
    </location>
</feature>
<dbReference type="GO" id="GO:0005739">
    <property type="term" value="C:mitochondrion"/>
    <property type="evidence" value="ECO:0007669"/>
    <property type="project" value="TreeGrafter"/>
</dbReference>
<dbReference type="Proteomes" id="UP001233999">
    <property type="component" value="Unassembled WGS sequence"/>
</dbReference>
<reference evidence="2" key="2">
    <citation type="submission" date="2023-05" db="EMBL/GenBank/DDBJ databases">
        <authorList>
            <person name="Fouks B."/>
        </authorList>
    </citation>
    <scope>NUCLEOTIDE SEQUENCE</scope>
    <source>
        <strain evidence="2">Stay&amp;Tobe</strain>
        <tissue evidence="2">Testes</tissue>
    </source>
</reference>
<keyword evidence="3" id="KW-1185">Reference proteome</keyword>
<evidence type="ECO:0000259" key="1">
    <source>
        <dbReference type="SMART" id="SM00919"/>
    </source>
</evidence>
<dbReference type="GO" id="GO:0006108">
    <property type="term" value="P:malate metabolic process"/>
    <property type="evidence" value="ECO:0007669"/>
    <property type="project" value="TreeGrafter"/>
</dbReference>
<dbReference type="EMBL" id="JASPKZ010003409">
    <property type="protein sequence ID" value="KAJ9593729.1"/>
    <property type="molecule type" value="Genomic_DNA"/>
</dbReference>
<dbReference type="GO" id="GO:0051287">
    <property type="term" value="F:NAD binding"/>
    <property type="evidence" value="ECO:0007669"/>
    <property type="project" value="InterPro"/>
</dbReference>
<sequence>ASAAGGAFTPEILRDMASFNKNPIIFALSNPTSKAECTAEQAYVNTEGRCIFASGSPFPAVTYNGVTYNPGQGNNAYIFPGQLRLLPTMCLKKTSRKEVLYPPLGMIRECSVQIATRIAQYAYEKGLASTYPEPEDKRSIVEAAMYNHNYDCPLPAVYPWPELPVSPARVLV</sequence>
<accession>A0AAD8EL08</accession>
<dbReference type="Gene3D" id="3.40.50.720">
    <property type="entry name" value="NAD(P)-binding Rossmann-like Domain"/>
    <property type="match status" value="2"/>
</dbReference>
<dbReference type="SMART" id="SM00919">
    <property type="entry name" value="Malic_M"/>
    <property type="match status" value="1"/>
</dbReference>
<comment type="caution">
    <text evidence="2">The sequence shown here is derived from an EMBL/GenBank/DDBJ whole genome shotgun (WGS) entry which is preliminary data.</text>
</comment>
<dbReference type="GO" id="GO:0004473">
    <property type="term" value="F:malate dehydrogenase (decarboxylating) (NADP+) activity"/>
    <property type="evidence" value="ECO:0007669"/>
    <property type="project" value="TreeGrafter"/>
</dbReference>
<dbReference type="AlphaFoldDB" id="A0AAD8EL08"/>
<dbReference type="InterPro" id="IPR036291">
    <property type="entry name" value="NAD(P)-bd_dom_sf"/>
</dbReference>
<evidence type="ECO:0000313" key="2">
    <source>
        <dbReference type="EMBL" id="KAJ9593729.1"/>
    </source>
</evidence>
<organism evidence="2 3">
    <name type="scientific">Diploptera punctata</name>
    <name type="common">Pacific beetle cockroach</name>
    <dbReference type="NCBI Taxonomy" id="6984"/>
    <lineage>
        <taxon>Eukaryota</taxon>
        <taxon>Metazoa</taxon>
        <taxon>Ecdysozoa</taxon>
        <taxon>Arthropoda</taxon>
        <taxon>Hexapoda</taxon>
        <taxon>Insecta</taxon>
        <taxon>Pterygota</taxon>
        <taxon>Neoptera</taxon>
        <taxon>Polyneoptera</taxon>
        <taxon>Dictyoptera</taxon>
        <taxon>Blattodea</taxon>
        <taxon>Blaberoidea</taxon>
        <taxon>Blaberidae</taxon>
        <taxon>Diplopterinae</taxon>
        <taxon>Diploptera</taxon>
    </lineage>
</organism>
<name>A0AAD8EL08_DIPPU</name>
<dbReference type="InterPro" id="IPR012302">
    <property type="entry name" value="Malic_NAD-bd"/>
</dbReference>
<gene>
    <name evidence="2" type="ORF">L9F63_014702</name>
</gene>
<feature type="non-terminal residue" evidence="2">
    <location>
        <position position="172"/>
    </location>
</feature>
<dbReference type="Pfam" id="PF03949">
    <property type="entry name" value="Malic_M"/>
    <property type="match status" value="1"/>
</dbReference>
<dbReference type="PANTHER" id="PTHR23406:SF90">
    <property type="entry name" value="MALIC ENZYME-RELATED"/>
    <property type="match status" value="1"/>
</dbReference>